<proteinExistence type="predicted"/>
<accession>A0A919T6N8</accession>
<organism evidence="1 2">
    <name type="scientific">Paractinoplanes toevensis</name>
    <dbReference type="NCBI Taxonomy" id="571911"/>
    <lineage>
        <taxon>Bacteria</taxon>
        <taxon>Bacillati</taxon>
        <taxon>Actinomycetota</taxon>
        <taxon>Actinomycetes</taxon>
        <taxon>Micromonosporales</taxon>
        <taxon>Micromonosporaceae</taxon>
        <taxon>Paractinoplanes</taxon>
    </lineage>
</organism>
<name>A0A919T6N8_9ACTN</name>
<keyword evidence="2" id="KW-1185">Reference proteome</keyword>
<dbReference type="AlphaFoldDB" id="A0A919T6N8"/>
<comment type="caution">
    <text evidence="1">The sequence shown here is derived from an EMBL/GenBank/DDBJ whole genome shotgun (WGS) entry which is preliminary data.</text>
</comment>
<evidence type="ECO:0000313" key="2">
    <source>
        <dbReference type="Proteomes" id="UP000677082"/>
    </source>
</evidence>
<dbReference type="RefSeq" id="WP_213004837.1">
    <property type="nucleotide sequence ID" value="NZ_BOQN01000009.1"/>
</dbReference>
<gene>
    <name evidence="1" type="ORF">Ato02nite_006480</name>
</gene>
<evidence type="ECO:0000313" key="1">
    <source>
        <dbReference type="EMBL" id="GIM88855.1"/>
    </source>
</evidence>
<reference evidence="1 2" key="1">
    <citation type="submission" date="2021-03" db="EMBL/GenBank/DDBJ databases">
        <title>Whole genome shotgun sequence of Actinoplanes toevensis NBRC 105298.</title>
        <authorList>
            <person name="Komaki H."/>
            <person name="Tamura T."/>
        </authorList>
    </citation>
    <scope>NUCLEOTIDE SEQUENCE [LARGE SCALE GENOMIC DNA]</scope>
    <source>
        <strain evidence="1 2">NBRC 105298</strain>
    </source>
</reference>
<protein>
    <submittedName>
        <fullName evidence="1">Uncharacterized protein</fullName>
    </submittedName>
</protein>
<dbReference type="Proteomes" id="UP000677082">
    <property type="component" value="Unassembled WGS sequence"/>
</dbReference>
<sequence length="76" mass="8493">MITLPVLTTVPAHPFEPAVHVTASGSVPDPRCGYLHKVDGEIGVFCAEFSDHRVHNGQDVQVRVHDWDDETEEMNR</sequence>
<dbReference type="EMBL" id="BOQN01000009">
    <property type="protein sequence ID" value="GIM88855.1"/>
    <property type="molecule type" value="Genomic_DNA"/>
</dbReference>